<evidence type="ECO:0000259" key="2">
    <source>
        <dbReference type="Pfam" id="PF03413"/>
    </source>
</evidence>
<reference evidence="3 4" key="1">
    <citation type="submission" date="2024-02" db="EMBL/GenBank/DDBJ databases">
        <title>Genome sequence of Aquincola sp. MAHUQ-54.</title>
        <authorList>
            <person name="Huq M.A."/>
        </authorList>
    </citation>
    <scope>NUCLEOTIDE SEQUENCE [LARGE SCALE GENOMIC DNA]</scope>
    <source>
        <strain evidence="3 4">MAHUQ-54</strain>
    </source>
</reference>
<dbReference type="Proteomes" id="UP001336250">
    <property type="component" value="Unassembled WGS sequence"/>
</dbReference>
<organism evidence="3 4">
    <name type="scientific">Aquincola agrisoli</name>
    <dbReference type="NCBI Taxonomy" id="3119538"/>
    <lineage>
        <taxon>Bacteria</taxon>
        <taxon>Pseudomonadati</taxon>
        <taxon>Pseudomonadota</taxon>
        <taxon>Betaproteobacteria</taxon>
        <taxon>Burkholderiales</taxon>
        <taxon>Sphaerotilaceae</taxon>
        <taxon>Aquincola</taxon>
    </lineage>
</organism>
<keyword evidence="1" id="KW-0732">Signal</keyword>
<feature type="signal peptide" evidence="1">
    <location>
        <begin position="1"/>
        <end position="20"/>
    </location>
</feature>
<protein>
    <submittedName>
        <fullName evidence="3">PepSY domain-containing protein</fullName>
    </submittedName>
</protein>
<feature type="domain" description="PepSY" evidence="2">
    <location>
        <begin position="37"/>
        <end position="89"/>
    </location>
</feature>
<dbReference type="EMBL" id="JAZIBG010000025">
    <property type="protein sequence ID" value="MEF7614523.1"/>
    <property type="molecule type" value="Genomic_DNA"/>
</dbReference>
<dbReference type="AlphaFoldDB" id="A0AAW9QEB6"/>
<dbReference type="Pfam" id="PF03413">
    <property type="entry name" value="PepSY"/>
    <property type="match status" value="3"/>
</dbReference>
<accession>A0AAW9QEB6</accession>
<feature type="domain" description="PepSY" evidence="2">
    <location>
        <begin position="108"/>
        <end position="160"/>
    </location>
</feature>
<dbReference type="Gene3D" id="3.10.450.40">
    <property type="match status" value="3"/>
</dbReference>
<feature type="chain" id="PRO_5043342537" evidence="1">
    <location>
        <begin position="21"/>
        <end position="235"/>
    </location>
</feature>
<sequence length="235" mass="25718">MLRSVVIAAALLCPALAVQAADHDSARRAVEAGKFKPLAEILAAVQATHAGRVLDVELENGPGGRPYYEIKLLNKDGQRVELHVDAVTGLEVSAQNRPPGGLMPMGTVLRQLLAAQPGLVKHAELEEQRDRRQVYEITVELADGREQRFVADAHTGRMLSTDGSRIKPPGTLQPLPDLIESIEKRYRARAVEVEVKMNSRGAPYYEIELQLPNGRGLEVNVDAVTGKVLREEPND</sequence>
<evidence type="ECO:0000313" key="4">
    <source>
        <dbReference type="Proteomes" id="UP001336250"/>
    </source>
</evidence>
<name>A0AAW9QEB6_9BURK</name>
<dbReference type="InterPro" id="IPR025711">
    <property type="entry name" value="PepSY"/>
</dbReference>
<evidence type="ECO:0000313" key="3">
    <source>
        <dbReference type="EMBL" id="MEF7614523.1"/>
    </source>
</evidence>
<feature type="domain" description="PepSY" evidence="2">
    <location>
        <begin position="183"/>
        <end position="232"/>
    </location>
</feature>
<proteinExistence type="predicted"/>
<comment type="caution">
    <text evidence="3">The sequence shown here is derived from an EMBL/GenBank/DDBJ whole genome shotgun (WGS) entry which is preliminary data.</text>
</comment>
<keyword evidence="4" id="KW-1185">Reference proteome</keyword>
<dbReference type="RefSeq" id="WP_332289521.1">
    <property type="nucleotide sequence ID" value="NZ_JAZIBG010000025.1"/>
</dbReference>
<evidence type="ECO:0000256" key="1">
    <source>
        <dbReference type="SAM" id="SignalP"/>
    </source>
</evidence>
<gene>
    <name evidence="3" type="ORF">V4F39_11440</name>
</gene>